<feature type="non-terminal residue" evidence="1">
    <location>
        <position position="1"/>
    </location>
</feature>
<reference evidence="1 2" key="1">
    <citation type="submission" date="2022-10" db="EMBL/GenBank/DDBJ databases">
        <title>Identification of biosynthetic pathway for the production of the potent trypsin inhibitor radiosumin.</title>
        <authorList>
            <person name="Fewer D.P."/>
            <person name="Delbaje E."/>
            <person name="Ouyang X."/>
            <person name="Agostino P.D."/>
            <person name="Wahlsten M."/>
            <person name="Jokela J."/>
            <person name="Permi P."/>
            <person name="Haapaniemi E."/>
            <person name="Koistinen H."/>
        </authorList>
    </citation>
    <scope>NUCLEOTIDE SEQUENCE [LARGE SCALE GENOMIC DNA]</scope>
    <source>
        <strain evidence="1 2">NIES-515</strain>
    </source>
</reference>
<evidence type="ECO:0000313" key="2">
    <source>
        <dbReference type="Proteomes" id="UP001526143"/>
    </source>
</evidence>
<name>A0ABT3AVN8_9CYAN</name>
<gene>
    <name evidence="1" type="ORF">OGM63_03810</name>
</gene>
<accession>A0ABT3AVN8</accession>
<dbReference type="Proteomes" id="UP001526143">
    <property type="component" value="Unassembled WGS sequence"/>
</dbReference>
<dbReference type="RefSeq" id="WP_263744175.1">
    <property type="nucleotide sequence ID" value="NZ_JAOWRF010000063.1"/>
</dbReference>
<proteinExistence type="predicted"/>
<organism evidence="1 2">
    <name type="scientific">Plectonema radiosum NIES-515</name>
    <dbReference type="NCBI Taxonomy" id="2986073"/>
    <lineage>
        <taxon>Bacteria</taxon>
        <taxon>Bacillati</taxon>
        <taxon>Cyanobacteriota</taxon>
        <taxon>Cyanophyceae</taxon>
        <taxon>Oscillatoriophycideae</taxon>
        <taxon>Oscillatoriales</taxon>
        <taxon>Microcoleaceae</taxon>
        <taxon>Plectonema</taxon>
    </lineage>
</organism>
<comment type="caution">
    <text evidence="1">The sequence shown here is derived from an EMBL/GenBank/DDBJ whole genome shotgun (WGS) entry which is preliminary data.</text>
</comment>
<dbReference type="EMBL" id="JAOWRF010000063">
    <property type="protein sequence ID" value="MCV3212664.1"/>
    <property type="molecule type" value="Genomic_DNA"/>
</dbReference>
<evidence type="ECO:0000313" key="1">
    <source>
        <dbReference type="EMBL" id="MCV3212664.1"/>
    </source>
</evidence>
<keyword evidence="2" id="KW-1185">Reference proteome</keyword>
<sequence length="84" mass="9401">LKSKRNCSIFKGSCFERLGGYLTIPFKQALKNLPLLRGQSVNLPPLLLRLCVKINQTLLPTDSSLKFKGDRSGKSSFIYTKKAN</sequence>
<protein>
    <submittedName>
        <fullName evidence="1">Uncharacterized protein</fullName>
    </submittedName>
</protein>